<sequence length="112" mass="11836">MGQLGRGTASLRSSVEAWAPRSQAGAQDKVPASGHVHFTRECAPLRPARVPAAILAAASVQFLGAARAPQHQGSQLLSPHLSKRPQGRSEVQNNARNGDCFGRMTEGSRLLS</sequence>
<feature type="region of interest" description="Disordered" evidence="1">
    <location>
        <begin position="1"/>
        <end position="32"/>
    </location>
</feature>
<dbReference type="EMBL" id="JANPWB010000008">
    <property type="protein sequence ID" value="KAJ1160164.1"/>
    <property type="molecule type" value="Genomic_DNA"/>
</dbReference>
<dbReference type="Proteomes" id="UP001066276">
    <property type="component" value="Chromosome 4_2"/>
</dbReference>
<name>A0AAV7S6R9_PLEWA</name>
<organism evidence="2 3">
    <name type="scientific">Pleurodeles waltl</name>
    <name type="common">Iberian ribbed newt</name>
    <dbReference type="NCBI Taxonomy" id="8319"/>
    <lineage>
        <taxon>Eukaryota</taxon>
        <taxon>Metazoa</taxon>
        <taxon>Chordata</taxon>
        <taxon>Craniata</taxon>
        <taxon>Vertebrata</taxon>
        <taxon>Euteleostomi</taxon>
        <taxon>Amphibia</taxon>
        <taxon>Batrachia</taxon>
        <taxon>Caudata</taxon>
        <taxon>Salamandroidea</taxon>
        <taxon>Salamandridae</taxon>
        <taxon>Pleurodelinae</taxon>
        <taxon>Pleurodeles</taxon>
    </lineage>
</organism>
<comment type="caution">
    <text evidence="2">The sequence shown here is derived from an EMBL/GenBank/DDBJ whole genome shotgun (WGS) entry which is preliminary data.</text>
</comment>
<reference evidence="2" key="1">
    <citation type="journal article" date="2022" name="bioRxiv">
        <title>Sequencing and chromosome-scale assembly of the giantPleurodeles waltlgenome.</title>
        <authorList>
            <person name="Brown T."/>
            <person name="Elewa A."/>
            <person name="Iarovenko S."/>
            <person name="Subramanian E."/>
            <person name="Araus A.J."/>
            <person name="Petzold A."/>
            <person name="Susuki M."/>
            <person name="Suzuki K.-i.T."/>
            <person name="Hayashi T."/>
            <person name="Toyoda A."/>
            <person name="Oliveira C."/>
            <person name="Osipova E."/>
            <person name="Leigh N.D."/>
            <person name="Simon A."/>
            <person name="Yun M.H."/>
        </authorList>
    </citation>
    <scope>NUCLEOTIDE SEQUENCE</scope>
    <source>
        <strain evidence="2">20211129_DDA</strain>
        <tissue evidence="2">Liver</tissue>
    </source>
</reference>
<evidence type="ECO:0000313" key="3">
    <source>
        <dbReference type="Proteomes" id="UP001066276"/>
    </source>
</evidence>
<feature type="region of interest" description="Disordered" evidence="1">
    <location>
        <begin position="68"/>
        <end position="112"/>
    </location>
</feature>
<protein>
    <submittedName>
        <fullName evidence="2">Uncharacterized protein</fullName>
    </submittedName>
</protein>
<dbReference type="AlphaFoldDB" id="A0AAV7S6R9"/>
<gene>
    <name evidence="2" type="ORF">NDU88_000666</name>
</gene>
<evidence type="ECO:0000256" key="1">
    <source>
        <dbReference type="SAM" id="MobiDB-lite"/>
    </source>
</evidence>
<evidence type="ECO:0000313" key="2">
    <source>
        <dbReference type="EMBL" id="KAJ1160164.1"/>
    </source>
</evidence>
<keyword evidence="3" id="KW-1185">Reference proteome</keyword>
<accession>A0AAV7S6R9</accession>
<proteinExistence type="predicted"/>